<dbReference type="InterPro" id="IPR003769">
    <property type="entry name" value="ClpS_core"/>
</dbReference>
<dbReference type="OrthoDB" id="2013930at2759"/>
<dbReference type="SUPFAM" id="SSF54736">
    <property type="entry name" value="ClpS-like"/>
    <property type="match status" value="1"/>
</dbReference>
<proteinExistence type="inferred from homology"/>
<keyword evidence="2" id="KW-1185">Reference proteome</keyword>
<protein>
    <submittedName>
        <fullName evidence="3">ATP-dependent Clp protease adapter protein CLPS1, chloroplastic-like</fullName>
    </submittedName>
</protein>
<dbReference type="InterPro" id="IPR022935">
    <property type="entry name" value="ClpS"/>
</dbReference>
<dbReference type="GeneID" id="104601472"/>
<dbReference type="HAMAP" id="MF_00302">
    <property type="entry name" value="ClpS"/>
    <property type="match status" value="1"/>
</dbReference>
<gene>
    <name evidence="3" type="primary">LOC104601472</name>
</gene>
<dbReference type="KEGG" id="nnu:104601472"/>
<name>A0A1U8AKK2_NELNU</name>
<dbReference type="eggNOG" id="ENOG502RY43">
    <property type="taxonomic scope" value="Eukaryota"/>
</dbReference>
<dbReference type="PANTHER" id="PTHR33473">
    <property type="entry name" value="ATP-DEPENDENT CLP PROTEASE ADAPTER PROTEIN CLPS1, CHLOROPLASTIC"/>
    <property type="match status" value="1"/>
</dbReference>
<reference evidence="3" key="1">
    <citation type="submission" date="2025-08" db="UniProtKB">
        <authorList>
            <consortium name="RefSeq"/>
        </authorList>
    </citation>
    <scope>IDENTIFICATION</scope>
</reference>
<dbReference type="AlphaFoldDB" id="A0A1U8AKK2"/>
<dbReference type="Proteomes" id="UP000189703">
    <property type="component" value="Unplaced"/>
</dbReference>
<dbReference type="RefSeq" id="XP_010263121.1">
    <property type="nucleotide sequence ID" value="XM_010264819.2"/>
</dbReference>
<dbReference type="GO" id="GO:0006508">
    <property type="term" value="P:proteolysis"/>
    <property type="evidence" value="ECO:0007669"/>
    <property type="project" value="InterPro"/>
</dbReference>
<dbReference type="GO" id="GO:0030163">
    <property type="term" value="P:protein catabolic process"/>
    <property type="evidence" value="ECO:0007669"/>
    <property type="project" value="InterPro"/>
</dbReference>
<dbReference type="InParanoid" id="A0A1U8AKK2"/>
<dbReference type="Pfam" id="PF02617">
    <property type="entry name" value="ClpS"/>
    <property type="match status" value="1"/>
</dbReference>
<dbReference type="OMA" id="ERDFAME"/>
<evidence type="ECO:0000259" key="1">
    <source>
        <dbReference type="Pfam" id="PF02617"/>
    </source>
</evidence>
<sequence>METAISGRIALSPNHVFSSTKPGDKHSLYKGPCTNRGIVMSMSAMCQGKGGGLLERPTIEKATPGRESEFDLRKSRKTAPPYRVILHNDNYNKREYVVQVLMKVIPAMTLDNAVNIMQEAHYNGLAVVIICAQVDAEEHCMQLRGNGLLSSIEPASGGC</sequence>
<evidence type="ECO:0000313" key="2">
    <source>
        <dbReference type="Proteomes" id="UP000189703"/>
    </source>
</evidence>
<dbReference type="FunCoup" id="A0A1U8AKK2">
    <property type="interactions" value="743"/>
</dbReference>
<dbReference type="InterPro" id="IPR014719">
    <property type="entry name" value="Ribosomal_bL12_C/ClpS-like"/>
</dbReference>
<organism evidence="2 3">
    <name type="scientific">Nelumbo nucifera</name>
    <name type="common">Sacred lotus</name>
    <dbReference type="NCBI Taxonomy" id="4432"/>
    <lineage>
        <taxon>Eukaryota</taxon>
        <taxon>Viridiplantae</taxon>
        <taxon>Streptophyta</taxon>
        <taxon>Embryophyta</taxon>
        <taxon>Tracheophyta</taxon>
        <taxon>Spermatophyta</taxon>
        <taxon>Magnoliopsida</taxon>
        <taxon>Proteales</taxon>
        <taxon>Nelumbonaceae</taxon>
        <taxon>Nelumbo</taxon>
    </lineage>
</organism>
<dbReference type="FunFam" id="3.30.1390.10:FF:000006">
    <property type="entry name" value="ATP-dependent Clp protease adapter protein CLPS1, chloroplastic"/>
    <property type="match status" value="1"/>
</dbReference>
<dbReference type="Gene3D" id="3.30.1390.10">
    <property type="match status" value="1"/>
</dbReference>
<evidence type="ECO:0000313" key="3">
    <source>
        <dbReference type="RefSeq" id="XP_010263121.1"/>
    </source>
</evidence>
<dbReference type="PANTHER" id="PTHR33473:SF17">
    <property type="entry name" value="ATP-DEPENDENT CLP PROTEASE ADAPTER PROTEIN CLPS1, CHLOROPLASTIC"/>
    <property type="match status" value="1"/>
</dbReference>
<dbReference type="STRING" id="4432.A0A1U8AKK2"/>
<feature type="domain" description="Adaptor protein ClpS core" evidence="1">
    <location>
        <begin position="78"/>
        <end position="145"/>
    </location>
</feature>
<accession>A0A1U8AKK2</accession>